<evidence type="ECO:0000259" key="2">
    <source>
        <dbReference type="Pfam" id="PF00188"/>
    </source>
</evidence>
<sequence length="298" mass="31031">MDGHAYSSGAVLSKLPLLIACLFSAGAAPAAPQADADQLTAMINAYRAAPGLCQGAQPEPAPALTPQPLLAAVRLAPGVILSAALDRAGYANSKADAISVGGAASPQDAMAAMRQPYCRALLNASYTDIGVAHNGNDWTVVLAHAAPPLPSATYPDWRDAGMIILEGVNAARASGRTCGEQSFPPAPPVSWNPQLGATALGHSSDMALRRYFNHTGKDGSNVGDRALGMGYNWSRIGENIAFGAYTPQEAVAGWLASPGHCVNIMNPDFTEMGAAYAVTPDQRDGLTYWTQVFGKPRR</sequence>
<protein>
    <submittedName>
        <fullName evidence="3">CAP domain-containing protein</fullName>
    </submittedName>
</protein>
<feature type="signal peptide" evidence="1">
    <location>
        <begin position="1"/>
        <end position="30"/>
    </location>
</feature>
<feature type="chain" id="PRO_5032523977" evidence="1">
    <location>
        <begin position="31"/>
        <end position="298"/>
    </location>
</feature>
<dbReference type="Proteomes" id="UP000439986">
    <property type="component" value="Unassembled WGS sequence"/>
</dbReference>
<keyword evidence="1" id="KW-0732">Signal</keyword>
<evidence type="ECO:0000256" key="1">
    <source>
        <dbReference type="SAM" id="SignalP"/>
    </source>
</evidence>
<dbReference type="CDD" id="cd05379">
    <property type="entry name" value="CAP_bacterial"/>
    <property type="match status" value="1"/>
</dbReference>
<comment type="caution">
    <text evidence="3">The sequence shown here is derived from an EMBL/GenBank/DDBJ whole genome shotgun (WGS) entry which is preliminary data.</text>
</comment>
<dbReference type="PANTHER" id="PTHR31157">
    <property type="entry name" value="SCP DOMAIN-CONTAINING PROTEIN"/>
    <property type="match status" value="1"/>
</dbReference>
<dbReference type="SUPFAM" id="SSF55797">
    <property type="entry name" value="PR-1-like"/>
    <property type="match status" value="1"/>
</dbReference>
<evidence type="ECO:0000313" key="3">
    <source>
        <dbReference type="EMBL" id="MRW86882.1"/>
    </source>
</evidence>
<accession>A0A844DCU0</accession>
<dbReference type="Pfam" id="PF00188">
    <property type="entry name" value="CAP"/>
    <property type="match status" value="1"/>
</dbReference>
<dbReference type="AlphaFoldDB" id="A0A844DCU0"/>
<name>A0A844DCU0_9BURK</name>
<keyword evidence="4" id="KW-1185">Reference proteome</keyword>
<dbReference type="InterPro" id="IPR014044">
    <property type="entry name" value="CAP_dom"/>
</dbReference>
<dbReference type="Gene3D" id="3.40.33.10">
    <property type="entry name" value="CAP"/>
    <property type="match status" value="1"/>
</dbReference>
<feature type="domain" description="SCP" evidence="2">
    <location>
        <begin position="185"/>
        <end position="293"/>
    </location>
</feature>
<dbReference type="PANTHER" id="PTHR31157:SF1">
    <property type="entry name" value="SCP DOMAIN-CONTAINING PROTEIN"/>
    <property type="match status" value="1"/>
</dbReference>
<proteinExistence type="predicted"/>
<reference evidence="3 4" key="1">
    <citation type="submission" date="2019-11" db="EMBL/GenBank/DDBJ databases">
        <title>Novel species isolated from a subtropical stream in China.</title>
        <authorList>
            <person name="Lu H."/>
        </authorList>
    </citation>
    <scope>NUCLEOTIDE SEQUENCE [LARGE SCALE GENOMIC DNA]</scope>
    <source>
        <strain evidence="3 4">FT26W</strain>
    </source>
</reference>
<gene>
    <name evidence="3" type="ORF">GJ698_22700</name>
</gene>
<evidence type="ECO:0000313" key="4">
    <source>
        <dbReference type="Proteomes" id="UP000439986"/>
    </source>
</evidence>
<dbReference type="InterPro" id="IPR035940">
    <property type="entry name" value="CAP_sf"/>
</dbReference>
<dbReference type="EMBL" id="WKJL01000020">
    <property type="protein sequence ID" value="MRW86882.1"/>
    <property type="molecule type" value="Genomic_DNA"/>
</dbReference>
<organism evidence="3 4">
    <name type="scientific">Duganella aquatilis</name>
    <dbReference type="NCBI Taxonomy" id="2666082"/>
    <lineage>
        <taxon>Bacteria</taxon>
        <taxon>Pseudomonadati</taxon>
        <taxon>Pseudomonadota</taxon>
        <taxon>Betaproteobacteria</taxon>
        <taxon>Burkholderiales</taxon>
        <taxon>Oxalobacteraceae</taxon>
        <taxon>Telluria group</taxon>
        <taxon>Duganella</taxon>
    </lineage>
</organism>